<evidence type="ECO:0000313" key="2">
    <source>
        <dbReference type="EMBL" id="KAG5672714.1"/>
    </source>
</evidence>
<reference evidence="2" key="1">
    <citation type="submission" date="2021-03" db="EMBL/GenBank/DDBJ databases">
        <title>Chromosome level genome of the anhydrobiotic midge Polypedilum vanderplanki.</title>
        <authorList>
            <person name="Yoshida Y."/>
            <person name="Kikawada T."/>
            <person name="Gusev O."/>
        </authorList>
    </citation>
    <scope>NUCLEOTIDE SEQUENCE</scope>
    <source>
        <strain evidence="2">NIAS01</strain>
        <tissue evidence="2">Whole body or cell culture</tissue>
    </source>
</reference>
<keyword evidence="3" id="KW-1185">Reference proteome</keyword>
<feature type="region of interest" description="Disordered" evidence="1">
    <location>
        <begin position="21"/>
        <end position="60"/>
    </location>
</feature>
<dbReference type="PANTHER" id="PTHR31551">
    <property type="entry name" value="PRE-MRNA-SPLICING FACTOR CWF18"/>
    <property type="match status" value="1"/>
</dbReference>
<evidence type="ECO:0000256" key="1">
    <source>
        <dbReference type="SAM" id="MobiDB-lite"/>
    </source>
</evidence>
<dbReference type="AlphaFoldDB" id="A0A9J6BSJ2"/>
<dbReference type="GO" id="GO:0005684">
    <property type="term" value="C:U2-type spliceosomal complex"/>
    <property type="evidence" value="ECO:0007669"/>
    <property type="project" value="TreeGrafter"/>
</dbReference>
<proteinExistence type="predicted"/>
<name>A0A9J6BSJ2_POLVA</name>
<evidence type="ECO:0000313" key="3">
    <source>
        <dbReference type="Proteomes" id="UP001107558"/>
    </source>
</evidence>
<dbReference type="OrthoDB" id="10261348at2759"/>
<accession>A0A9J6BSJ2</accession>
<dbReference type="PANTHER" id="PTHR31551:SF1">
    <property type="entry name" value="COILED-COIL DOMAIN-CONTAINING PROTEIN 12"/>
    <property type="match status" value="1"/>
</dbReference>
<comment type="caution">
    <text evidence="2">The sequence shown here is derived from an EMBL/GenBank/DDBJ whole genome shotgun (WGS) entry which is preliminary data.</text>
</comment>
<gene>
    <name evidence="2" type="ORF">PVAND_002816</name>
</gene>
<dbReference type="GO" id="GO:0071014">
    <property type="term" value="C:post-mRNA release spliceosomal complex"/>
    <property type="evidence" value="ECO:0007669"/>
    <property type="project" value="TreeGrafter"/>
</dbReference>
<dbReference type="Pfam" id="PF08315">
    <property type="entry name" value="cwf18"/>
    <property type="match status" value="1"/>
</dbReference>
<dbReference type="InterPro" id="IPR013169">
    <property type="entry name" value="mRNA_splic_Cwf18-like"/>
</dbReference>
<sequence>MSKPIGNLEEEALKRKERLKSLKRKFNETSDDTTEMKESNNSTKQAIPKPTFRSYRKDDDENVDVTESITEITEIKDQLDEMKTPLEIEDIEVNNLAPKKIDFDLKRAIAKKLQKLEKRTQIAISELIRLRLMSQKDEDFVKNVNVGAKEAAQNIDSD</sequence>
<dbReference type="Proteomes" id="UP001107558">
    <property type="component" value="Chromosome 3"/>
</dbReference>
<protein>
    <submittedName>
        <fullName evidence="2">Uncharacterized protein</fullName>
    </submittedName>
</protein>
<dbReference type="EMBL" id="JADBJN010000003">
    <property type="protein sequence ID" value="KAG5672714.1"/>
    <property type="molecule type" value="Genomic_DNA"/>
</dbReference>
<organism evidence="2 3">
    <name type="scientific">Polypedilum vanderplanki</name>
    <name type="common">Sleeping chironomid midge</name>
    <dbReference type="NCBI Taxonomy" id="319348"/>
    <lineage>
        <taxon>Eukaryota</taxon>
        <taxon>Metazoa</taxon>
        <taxon>Ecdysozoa</taxon>
        <taxon>Arthropoda</taxon>
        <taxon>Hexapoda</taxon>
        <taxon>Insecta</taxon>
        <taxon>Pterygota</taxon>
        <taxon>Neoptera</taxon>
        <taxon>Endopterygota</taxon>
        <taxon>Diptera</taxon>
        <taxon>Nematocera</taxon>
        <taxon>Chironomoidea</taxon>
        <taxon>Chironomidae</taxon>
        <taxon>Chironominae</taxon>
        <taxon>Polypedilum</taxon>
        <taxon>Polypedilum</taxon>
    </lineage>
</organism>